<keyword evidence="1" id="KW-0472">Membrane</keyword>
<dbReference type="EMBL" id="HBUF01074124">
    <property type="protein sequence ID" value="CAG6630557.1"/>
    <property type="molecule type" value="Transcribed_RNA"/>
</dbReference>
<organism evidence="2">
    <name type="scientific">Cacopsylla melanoneura</name>
    <dbReference type="NCBI Taxonomy" id="428564"/>
    <lineage>
        <taxon>Eukaryota</taxon>
        <taxon>Metazoa</taxon>
        <taxon>Ecdysozoa</taxon>
        <taxon>Arthropoda</taxon>
        <taxon>Hexapoda</taxon>
        <taxon>Insecta</taxon>
        <taxon>Pterygota</taxon>
        <taxon>Neoptera</taxon>
        <taxon>Paraneoptera</taxon>
        <taxon>Hemiptera</taxon>
        <taxon>Sternorrhyncha</taxon>
        <taxon>Psylloidea</taxon>
        <taxon>Psyllidae</taxon>
        <taxon>Psyllinae</taxon>
        <taxon>Cacopsylla</taxon>
    </lineage>
</organism>
<reference evidence="2" key="1">
    <citation type="submission" date="2021-05" db="EMBL/GenBank/DDBJ databases">
        <authorList>
            <person name="Alioto T."/>
            <person name="Alioto T."/>
            <person name="Gomez Garrido J."/>
        </authorList>
    </citation>
    <scope>NUCLEOTIDE SEQUENCE</scope>
</reference>
<evidence type="ECO:0000313" key="2">
    <source>
        <dbReference type="EMBL" id="CAG6630557.1"/>
    </source>
</evidence>
<dbReference type="AlphaFoldDB" id="A0A8D8VP43"/>
<keyword evidence="1" id="KW-1133">Transmembrane helix</keyword>
<evidence type="ECO:0000256" key="1">
    <source>
        <dbReference type="SAM" id="Phobius"/>
    </source>
</evidence>
<protein>
    <submittedName>
        <fullName evidence="2">Uncharacterized protein</fullName>
    </submittedName>
</protein>
<sequence>MYILGSLSNTLHIRKAEIRKRAFIMYTICSDYLFVVLLFILTLIYHWGDSSPPSCSAPWITLIRVYLDVKYNNNIINILELDNYLLSNTINNNNIINTLDLELDIYLLTKLNLILNTLFWECQKKDKKSGQYYNILIVFEINSFETKSSNE</sequence>
<accession>A0A8D8VP43</accession>
<proteinExistence type="predicted"/>
<keyword evidence="1" id="KW-0812">Transmembrane</keyword>
<feature type="transmembrane region" description="Helical" evidence="1">
    <location>
        <begin position="23"/>
        <end position="47"/>
    </location>
</feature>
<name>A0A8D8VP43_9HEMI</name>